<name>C0DUI4_EIKCO</name>
<dbReference type="Proteomes" id="UP000005837">
    <property type="component" value="Unassembled WGS sequence"/>
</dbReference>
<dbReference type="SUPFAM" id="SSF50475">
    <property type="entry name" value="FMN-binding split barrel"/>
    <property type="match status" value="1"/>
</dbReference>
<evidence type="ECO:0000313" key="2">
    <source>
        <dbReference type="Proteomes" id="UP000005837"/>
    </source>
</evidence>
<proteinExistence type="predicted"/>
<gene>
    <name evidence="1" type="primary">nimB</name>
    <name evidence="1" type="ORF">EIKCOROL_01016</name>
</gene>
<protein>
    <submittedName>
        <fullName evidence="1">5-nitroimidazole antibiotic resistance protein NimB</fullName>
    </submittedName>
</protein>
<dbReference type="PANTHER" id="PTHR34071:SF2">
    <property type="entry name" value="FLAVIN-NUCLEOTIDE-BINDING PROTEIN"/>
    <property type="match status" value="1"/>
</dbReference>
<sequence length="213" mass="23434">MPLPAAALFSGSLQAFWGQHSGADFGIIPLLATGYLKPAGLNLTEEKIMSFREMKHANQQLSNEEAIAILQRGKSGVLALHGDNDYPYAVPISYVYHEGKIILHGAPAGHKHELLARDNHVSFCVVDLNDIVPQEFTTYFRSAIVFGTVRTVTDPAEKQAALEAVGHKYSPDQNGLLPYIGKHFDYVKVMVLEIDHLTAKESIELVRAKTSHS</sequence>
<evidence type="ECO:0000313" key="1">
    <source>
        <dbReference type="EMBL" id="EEG24382.1"/>
    </source>
</evidence>
<comment type="caution">
    <text evidence="1">The sequence shown here is derived from an EMBL/GenBank/DDBJ whole genome shotgun (WGS) entry which is preliminary data.</text>
</comment>
<dbReference type="HOGENOM" id="CLU_067890_2_2_4"/>
<dbReference type="EMBL" id="ACEA01000017">
    <property type="protein sequence ID" value="EEG24382.1"/>
    <property type="molecule type" value="Genomic_DNA"/>
</dbReference>
<dbReference type="PANTHER" id="PTHR34071">
    <property type="entry name" value="5-NITROIMIDAZOLE ANTIBIOTICS RESISTANCE PROTEIN, NIMA-FAMILY-RELATED PROTEIN-RELATED"/>
    <property type="match status" value="1"/>
</dbReference>
<dbReference type="Pfam" id="PF12900">
    <property type="entry name" value="Pyridox_ox_2"/>
    <property type="match status" value="1"/>
</dbReference>
<dbReference type="Gene3D" id="2.30.110.10">
    <property type="entry name" value="Electron Transport, Fmn-binding Protein, Chain A"/>
    <property type="match status" value="1"/>
</dbReference>
<dbReference type="InterPro" id="IPR012349">
    <property type="entry name" value="Split_barrel_FMN-bd"/>
</dbReference>
<organism evidence="1 2">
    <name type="scientific">Eikenella corrodens ATCC 23834</name>
    <dbReference type="NCBI Taxonomy" id="546274"/>
    <lineage>
        <taxon>Bacteria</taxon>
        <taxon>Pseudomonadati</taxon>
        <taxon>Pseudomonadota</taxon>
        <taxon>Betaproteobacteria</taxon>
        <taxon>Neisseriales</taxon>
        <taxon>Neisseriaceae</taxon>
        <taxon>Eikenella</taxon>
    </lineage>
</organism>
<dbReference type="AlphaFoldDB" id="C0DUI4"/>
<accession>C0DUI4</accession>
<dbReference type="eggNOG" id="COG3467">
    <property type="taxonomic scope" value="Bacteria"/>
</dbReference>
<dbReference type="InterPro" id="IPR024747">
    <property type="entry name" value="Pyridox_Oxase-rel"/>
</dbReference>
<reference evidence="1 2" key="1">
    <citation type="submission" date="2009-01" db="EMBL/GenBank/DDBJ databases">
        <authorList>
            <person name="Fulton L."/>
            <person name="Clifton S."/>
            <person name="Chinwalla A.T."/>
            <person name="Mitreva M."/>
            <person name="Sodergren E."/>
            <person name="Weinstock G."/>
            <person name="Clifton S."/>
            <person name="Dooling D.J."/>
            <person name="Fulton B."/>
            <person name="Minx P."/>
            <person name="Pepin K.H."/>
            <person name="Johnson M."/>
            <person name="Bhonagiri V."/>
            <person name="Nash W.E."/>
            <person name="Mardis E.R."/>
            <person name="Wilson R.K."/>
        </authorList>
    </citation>
    <scope>NUCLEOTIDE SEQUENCE [LARGE SCALE GENOMIC DNA]</scope>
    <source>
        <strain evidence="1 2">ATCC 23834</strain>
    </source>
</reference>